<reference evidence="10 11" key="1">
    <citation type="submission" date="2021-01" db="EMBL/GenBank/DDBJ databases">
        <title>Chryseolinea sp. Jin1 Genome sequencing and assembly.</title>
        <authorList>
            <person name="Kim I."/>
        </authorList>
    </citation>
    <scope>NUCLEOTIDE SEQUENCE [LARGE SCALE GENOMIC DNA]</scope>
    <source>
        <strain evidence="10 11">Jin1</strain>
    </source>
</reference>
<dbReference type="SMART" id="SM00028">
    <property type="entry name" value="TPR"/>
    <property type="match status" value="5"/>
</dbReference>
<keyword evidence="5 10" id="KW-0418">Kinase</keyword>
<dbReference type="Pfam" id="PF02518">
    <property type="entry name" value="HATPase_c"/>
    <property type="match status" value="1"/>
</dbReference>
<dbReference type="InterPro" id="IPR003594">
    <property type="entry name" value="HATPase_dom"/>
</dbReference>
<dbReference type="InterPro" id="IPR004358">
    <property type="entry name" value="Sig_transdc_His_kin-like_C"/>
</dbReference>
<evidence type="ECO:0000256" key="4">
    <source>
        <dbReference type="ARBA" id="ARBA00022679"/>
    </source>
</evidence>
<evidence type="ECO:0000256" key="3">
    <source>
        <dbReference type="ARBA" id="ARBA00022553"/>
    </source>
</evidence>
<dbReference type="SUPFAM" id="SSF48452">
    <property type="entry name" value="TPR-like"/>
    <property type="match status" value="2"/>
</dbReference>
<dbReference type="InterPro" id="IPR011990">
    <property type="entry name" value="TPR-like_helical_dom_sf"/>
</dbReference>
<dbReference type="SUPFAM" id="SSF47384">
    <property type="entry name" value="Homodimeric domain of signal transducing histidine kinase"/>
    <property type="match status" value="1"/>
</dbReference>
<feature type="repeat" description="TPR" evidence="7">
    <location>
        <begin position="86"/>
        <end position="119"/>
    </location>
</feature>
<dbReference type="InterPro" id="IPR019734">
    <property type="entry name" value="TPR_rpt"/>
</dbReference>
<keyword evidence="8" id="KW-1133">Transmembrane helix</keyword>
<dbReference type="CDD" id="cd00082">
    <property type="entry name" value="HisKA"/>
    <property type="match status" value="1"/>
</dbReference>
<dbReference type="SUPFAM" id="SSF55874">
    <property type="entry name" value="ATPase domain of HSP90 chaperone/DNA topoisomerase II/histidine kinase"/>
    <property type="match status" value="1"/>
</dbReference>
<dbReference type="InterPro" id="IPR050736">
    <property type="entry name" value="Sensor_HK_Regulatory"/>
</dbReference>
<organism evidence="10 11">
    <name type="scientific">Chryseolinea lacunae</name>
    <dbReference type="NCBI Taxonomy" id="2801331"/>
    <lineage>
        <taxon>Bacteria</taxon>
        <taxon>Pseudomonadati</taxon>
        <taxon>Bacteroidota</taxon>
        <taxon>Cytophagia</taxon>
        <taxon>Cytophagales</taxon>
        <taxon>Fulvivirgaceae</taxon>
        <taxon>Chryseolinea</taxon>
    </lineage>
</organism>
<accession>A0ABS1KNX2</accession>
<dbReference type="EMBL" id="JAERRB010000002">
    <property type="protein sequence ID" value="MBL0741144.1"/>
    <property type="molecule type" value="Genomic_DNA"/>
</dbReference>
<dbReference type="PANTHER" id="PTHR43711">
    <property type="entry name" value="TWO-COMPONENT HISTIDINE KINASE"/>
    <property type="match status" value="1"/>
</dbReference>
<sequence length="605" mass="68290">MNDTTRVNLYYSISRHYWSINSDSSLLMAQKSLDLAESIHFKKGIALACLTKGVALESKGNYPEALNCHLRALRLSEELNLKGLSGNCYGNIGIVYCSLGNYKKAIEYYEKALAIAETYGVAATVGMLTNLSDTYTKVGDYKRALQYGLKALTIGRDEPDSSSVAISLFNLAEIYHKTGKTDQSMATLHESMNISVRIGDREGISHCLNFLATLYADKKLFSRSIDYAKRSLQNLHQTDNKELQLGAYHALYRSYTGLNDFEQALNYRNKEIALKESLFSIEKERETNTLEAQYELERKQYQIELLEKDNALRQKEISRASFETRTYALGLVFFIGLTGYLVYANSKRKKINHFLREKNAIITTQNEKINEHNARLEKLNGVKTQLISIISHDFRSPLHTLQGFIQLMNNDALKKEEIVLMTQQINDKLGVTLHLIENLLHWAISQMNGIVLHPQSFDVKGVVDENVRLVQLSADSKNITIASDLHEESFVFADRDTINITLRNLMTNAIKFSKHGDTLSISAVVKEQYLQLSVKDTGIGISEQRQKTLFEGMVSPTRMGTRNEKGTGLGLALCKELVEKNGGKIWVESEPGKGSDFMFTVPRKL</sequence>
<dbReference type="PROSITE" id="PS50293">
    <property type="entry name" value="TPR_REGION"/>
    <property type="match status" value="1"/>
</dbReference>
<keyword evidence="8" id="KW-0472">Membrane</keyword>
<evidence type="ECO:0000313" key="10">
    <source>
        <dbReference type="EMBL" id="MBL0741144.1"/>
    </source>
</evidence>
<gene>
    <name evidence="10" type="ORF">JI741_07925</name>
</gene>
<feature type="repeat" description="TPR" evidence="7">
    <location>
        <begin position="125"/>
        <end position="158"/>
    </location>
</feature>
<feature type="transmembrane region" description="Helical" evidence="8">
    <location>
        <begin position="327"/>
        <end position="346"/>
    </location>
</feature>
<feature type="domain" description="Histidine kinase" evidence="9">
    <location>
        <begin position="389"/>
        <end position="605"/>
    </location>
</feature>
<comment type="catalytic activity">
    <reaction evidence="1">
        <text>ATP + protein L-histidine = ADP + protein N-phospho-L-histidine.</text>
        <dbReference type="EC" id="2.7.13.3"/>
    </reaction>
</comment>
<dbReference type="Proteomes" id="UP000613030">
    <property type="component" value="Unassembled WGS sequence"/>
</dbReference>
<keyword evidence="6" id="KW-0902">Two-component regulatory system</keyword>
<evidence type="ECO:0000256" key="1">
    <source>
        <dbReference type="ARBA" id="ARBA00000085"/>
    </source>
</evidence>
<dbReference type="InterPro" id="IPR036890">
    <property type="entry name" value="HATPase_C_sf"/>
</dbReference>
<keyword evidence="11" id="KW-1185">Reference proteome</keyword>
<comment type="caution">
    <text evidence="10">The sequence shown here is derived from an EMBL/GenBank/DDBJ whole genome shotgun (WGS) entry which is preliminary data.</text>
</comment>
<keyword evidence="4" id="KW-0808">Transferase</keyword>
<evidence type="ECO:0000256" key="2">
    <source>
        <dbReference type="ARBA" id="ARBA00012438"/>
    </source>
</evidence>
<evidence type="ECO:0000256" key="5">
    <source>
        <dbReference type="ARBA" id="ARBA00022777"/>
    </source>
</evidence>
<dbReference type="InterPro" id="IPR036097">
    <property type="entry name" value="HisK_dim/P_sf"/>
</dbReference>
<dbReference type="InterPro" id="IPR003661">
    <property type="entry name" value="HisK_dim/P_dom"/>
</dbReference>
<dbReference type="PROSITE" id="PS50109">
    <property type="entry name" value="HIS_KIN"/>
    <property type="match status" value="1"/>
</dbReference>
<dbReference type="Gene3D" id="1.10.287.130">
    <property type="match status" value="1"/>
</dbReference>
<dbReference type="Pfam" id="PF00512">
    <property type="entry name" value="HisKA"/>
    <property type="match status" value="1"/>
</dbReference>
<dbReference type="Gene3D" id="1.25.40.10">
    <property type="entry name" value="Tetratricopeptide repeat domain"/>
    <property type="match status" value="2"/>
</dbReference>
<protein>
    <recommendedName>
        <fullName evidence="2">histidine kinase</fullName>
        <ecNumber evidence="2">2.7.13.3</ecNumber>
    </recommendedName>
</protein>
<dbReference type="GO" id="GO:0016301">
    <property type="term" value="F:kinase activity"/>
    <property type="evidence" value="ECO:0007669"/>
    <property type="project" value="UniProtKB-KW"/>
</dbReference>
<dbReference type="Pfam" id="PF13424">
    <property type="entry name" value="TPR_12"/>
    <property type="match status" value="2"/>
</dbReference>
<proteinExistence type="predicted"/>
<keyword evidence="8" id="KW-0812">Transmembrane</keyword>
<keyword evidence="7" id="KW-0802">TPR repeat</keyword>
<keyword evidence="3" id="KW-0597">Phosphoprotein</keyword>
<evidence type="ECO:0000256" key="7">
    <source>
        <dbReference type="PROSITE-ProRule" id="PRU00339"/>
    </source>
</evidence>
<dbReference type="InterPro" id="IPR005467">
    <property type="entry name" value="His_kinase_dom"/>
</dbReference>
<evidence type="ECO:0000256" key="8">
    <source>
        <dbReference type="SAM" id="Phobius"/>
    </source>
</evidence>
<dbReference type="PANTHER" id="PTHR43711:SF31">
    <property type="entry name" value="HISTIDINE KINASE"/>
    <property type="match status" value="1"/>
</dbReference>
<evidence type="ECO:0000313" key="11">
    <source>
        <dbReference type="Proteomes" id="UP000613030"/>
    </source>
</evidence>
<dbReference type="SMART" id="SM00388">
    <property type="entry name" value="HisKA"/>
    <property type="match status" value="1"/>
</dbReference>
<dbReference type="PROSITE" id="PS50005">
    <property type="entry name" value="TPR"/>
    <property type="match status" value="2"/>
</dbReference>
<dbReference type="RefSeq" id="WP_202008504.1">
    <property type="nucleotide sequence ID" value="NZ_JAERRB010000002.1"/>
</dbReference>
<dbReference type="Gene3D" id="3.30.565.10">
    <property type="entry name" value="Histidine kinase-like ATPase, C-terminal domain"/>
    <property type="match status" value="1"/>
</dbReference>
<evidence type="ECO:0000259" key="9">
    <source>
        <dbReference type="PROSITE" id="PS50109"/>
    </source>
</evidence>
<dbReference type="EC" id="2.7.13.3" evidence="2"/>
<name>A0ABS1KNX2_9BACT</name>
<dbReference type="SMART" id="SM00387">
    <property type="entry name" value="HATPase_c"/>
    <property type="match status" value="1"/>
</dbReference>
<evidence type="ECO:0000256" key="6">
    <source>
        <dbReference type="ARBA" id="ARBA00023012"/>
    </source>
</evidence>
<dbReference type="PRINTS" id="PR00344">
    <property type="entry name" value="BCTRLSENSOR"/>
</dbReference>